<dbReference type="FunFam" id="3.60.20.30:FF:000001">
    <property type="entry name" value="Isoaspartyl peptidase/L-asparaginase"/>
    <property type="match status" value="1"/>
</dbReference>
<feature type="binding site" evidence="6">
    <location>
        <begin position="223"/>
        <end position="226"/>
    </location>
    <ligand>
        <name>substrate</name>
    </ligand>
</feature>
<dbReference type="EMBL" id="JARGDL010000015">
    <property type="protein sequence ID" value="MDF1612554.1"/>
    <property type="molecule type" value="Genomic_DNA"/>
</dbReference>
<evidence type="ECO:0000256" key="3">
    <source>
        <dbReference type="ARBA" id="ARBA00022813"/>
    </source>
</evidence>
<proteinExistence type="predicted"/>
<evidence type="ECO:0000256" key="5">
    <source>
        <dbReference type="PIRSR" id="PIRSR600246-1"/>
    </source>
</evidence>
<dbReference type="AlphaFoldDB" id="A0AAE3P1B2"/>
<keyword evidence="1" id="KW-0645">Protease</keyword>
<keyword evidence="2" id="KW-0378">Hydrolase</keyword>
<dbReference type="GO" id="GO:0008233">
    <property type="term" value="F:peptidase activity"/>
    <property type="evidence" value="ECO:0007669"/>
    <property type="project" value="UniProtKB-KW"/>
</dbReference>
<dbReference type="Pfam" id="PF01112">
    <property type="entry name" value="Asparaginase_2"/>
    <property type="match status" value="1"/>
</dbReference>
<accession>A0AAE3P1B2</accession>
<evidence type="ECO:0000256" key="6">
    <source>
        <dbReference type="PIRSR" id="PIRSR600246-2"/>
    </source>
</evidence>
<dbReference type="Proteomes" id="UP001221302">
    <property type="component" value="Unassembled WGS sequence"/>
</dbReference>
<feature type="binding site" evidence="6">
    <location>
        <begin position="246"/>
        <end position="249"/>
    </location>
    <ligand>
        <name>substrate</name>
    </ligand>
</feature>
<feature type="site" description="Cleavage; by autolysis" evidence="7">
    <location>
        <begin position="194"/>
        <end position="195"/>
    </location>
</feature>
<evidence type="ECO:0000256" key="1">
    <source>
        <dbReference type="ARBA" id="ARBA00022670"/>
    </source>
</evidence>
<dbReference type="GO" id="GO:0006508">
    <property type="term" value="P:proteolysis"/>
    <property type="evidence" value="ECO:0007669"/>
    <property type="project" value="UniProtKB-KW"/>
</dbReference>
<evidence type="ECO:0000256" key="2">
    <source>
        <dbReference type="ARBA" id="ARBA00022801"/>
    </source>
</evidence>
<keyword evidence="9" id="KW-1185">Reference proteome</keyword>
<reference evidence="8" key="1">
    <citation type="submission" date="2023-03" db="EMBL/GenBank/DDBJ databases">
        <title>Stygiobacter electus gen. nov., sp. nov., facultatively anaerobic thermotolerant bacterium of the class Ignavibacteria from a well of Yessentuki mineral water deposit.</title>
        <authorList>
            <person name="Podosokorskaya O.A."/>
            <person name="Elcheninov A.G."/>
            <person name="Petrova N.F."/>
            <person name="Zavarzina D.G."/>
            <person name="Kublanov I.V."/>
            <person name="Merkel A.Y."/>
        </authorList>
    </citation>
    <scope>NUCLEOTIDE SEQUENCE</scope>
    <source>
        <strain evidence="8">09-Me</strain>
    </source>
</reference>
<dbReference type="InterPro" id="IPR029055">
    <property type="entry name" value="Ntn_hydrolases_N"/>
</dbReference>
<gene>
    <name evidence="8" type="ORF">P0M35_10360</name>
</gene>
<dbReference type="SUPFAM" id="SSF56235">
    <property type="entry name" value="N-terminal nucleophile aminohydrolases (Ntn hydrolases)"/>
    <property type="match status" value="1"/>
</dbReference>
<evidence type="ECO:0000256" key="7">
    <source>
        <dbReference type="PIRSR" id="PIRSR600246-3"/>
    </source>
</evidence>
<dbReference type="InterPro" id="IPR000246">
    <property type="entry name" value="Peptidase_T2"/>
</dbReference>
<dbReference type="GO" id="GO:0016811">
    <property type="term" value="F:hydrolase activity, acting on carbon-nitrogen (but not peptide) bonds, in linear amides"/>
    <property type="evidence" value="ECO:0007669"/>
    <property type="project" value="UniProtKB-ARBA"/>
</dbReference>
<keyword evidence="3" id="KW-0068">Autocatalytic cleavage</keyword>
<dbReference type="CDD" id="cd04701">
    <property type="entry name" value="Asparaginase_2"/>
    <property type="match status" value="1"/>
</dbReference>
<evidence type="ECO:0000313" key="9">
    <source>
        <dbReference type="Proteomes" id="UP001221302"/>
    </source>
</evidence>
<organism evidence="8 9">
    <name type="scientific">Stygiobacter electus</name>
    <dbReference type="NCBI Taxonomy" id="3032292"/>
    <lineage>
        <taxon>Bacteria</taxon>
        <taxon>Pseudomonadati</taxon>
        <taxon>Ignavibacteriota</taxon>
        <taxon>Ignavibacteria</taxon>
        <taxon>Ignavibacteriales</taxon>
        <taxon>Melioribacteraceae</taxon>
        <taxon>Stygiobacter</taxon>
    </lineage>
</organism>
<dbReference type="Gene3D" id="3.60.20.30">
    <property type="entry name" value="(Glycosyl)asparaginase"/>
    <property type="match status" value="1"/>
</dbReference>
<sequence length="329" mass="35616">MCVKKKLIIAFFISVLLMPNLITPQNQKFGLVIHGGAGNIKRENISAEKEKEYVEKLNEALQKGYSILENGGSSLDAVNAAINILEDSPLFNAGKGAVLTEKGEAELDASIMDGKNLMAGAVAGLKHIKNPINLARLVMEKSPHVFMIGQGAEEFAKQNNFELVPNDYFITEERLNQYKKAKEKLQQSENEKHGTVGCVALDKNGNLAAGTSTGGMMMKKFGRVGDSPIIGAGTYANNNTCAVSATGHGEFFIRLSVAHEISNLIEYKNLSLQDAANELVLNRLKKINAEGGVIAIDKNGNVATPFNTTGMFRAIYISGEKPIIKIFNN</sequence>
<evidence type="ECO:0000313" key="8">
    <source>
        <dbReference type="EMBL" id="MDF1612554.1"/>
    </source>
</evidence>
<dbReference type="PANTHER" id="PTHR10188">
    <property type="entry name" value="L-ASPARAGINASE"/>
    <property type="match status" value="1"/>
</dbReference>
<dbReference type="PANTHER" id="PTHR10188:SF6">
    <property type="entry name" value="N(4)-(BETA-N-ACETYLGLUCOSAMINYL)-L-ASPARAGINASE"/>
    <property type="match status" value="1"/>
</dbReference>
<comment type="caution">
    <text evidence="8">The sequence shown here is derived from an EMBL/GenBank/DDBJ whole genome shotgun (WGS) entry which is preliminary data.</text>
</comment>
<protein>
    <recommendedName>
        <fullName evidence="4">Isoaspartyl peptidase</fullName>
    </recommendedName>
</protein>
<feature type="active site" description="Nucleophile" evidence="5">
    <location>
        <position position="195"/>
    </location>
</feature>
<name>A0AAE3P1B2_9BACT</name>
<evidence type="ECO:0000256" key="4">
    <source>
        <dbReference type="ARBA" id="ARBA00069124"/>
    </source>
</evidence>